<protein>
    <submittedName>
        <fullName evidence="1">Uncharacterized protein</fullName>
    </submittedName>
</protein>
<gene>
    <name evidence="1" type="primary">WBGene00274124</name>
</gene>
<dbReference type="AlphaFoldDB" id="A0A2A6BKW7"/>
<reference evidence="1" key="2">
    <citation type="submission" date="2022-06" db="UniProtKB">
        <authorList>
            <consortium name="EnsemblMetazoa"/>
        </authorList>
    </citation>
    <scope>IDENTIFICATION</scope>
    <source>
        <strain evidence="1">PS312</strain>
    </source>
</reference>
<accession>A0A8R1UM75</accession>
<accession>A0A2A6BKW7</accession>
<name>A0A2A6BKW7_PRIPA</name>
<keyword evidence="2" id="KW-1185">Reference proteome</keyword>
<reference evidence="2" key="1">
    <citation type="journal article" date="2008" name="Nat. Genet.">
        <title>The Pristionchus pacificus genome provides a unique perspective on nematode lifestyle and parasitism.</title>
        <authorList>
            <person name="Dieterich C."/>
            <person name="Clifton S.W."/>
            <person name="Schuster L.N."/>
            <person name="Chinwalla A."/>
            <person name="Delehaunty K."/>
            <person name="Dinkelacker I."/>
            <person name="Fulton L."/>
            <person name="Fulton R."/>
            <person name="Godfrey J."/>
            <person name="Minx P."/>
            <person name="Mitreva M."/>
            <person name="Roeseler W."/>
            <person name="Tian H."/>
            <person name="Witte H."/>
            <person name="Yang S.P."/>
            <person name="Wilson R.K."/>
            <person name="Sommer R.J."/>
        </authorList>
    </citation>
    <scope>NUCLEOTIDE SEQUENCE [LARGE SCALE GENOMIC DNA]</scope>
    <source>
        <strain evidence="2">PS312</strain>
    </source>
</reference>
<organism evidence="1 2">
    <name type="scientific">Pristionchus pacificus</name>
    <name type="common">Parasitic nematode worm</name>
    <dbReference type="NCBI Taxonomy" id="54126"/>
    <lineage>
        <taxon>Eukaryota</taxon>
        <taxon>Metazoa</taxon>
        <taxon>Ecdysozoa</taxon>
        <taxon>Nematoda</taxon>
        <taxon>Chromadorea</taxon>
        <taxon>Rhabditida</taxon>
        <taxon>Rhabditina</taxon>
        <taxon>Diplogasteromorpha</taxon>
        <taxon>Diplogasteroidea</taxon>
        <taxon>Neodiplogasteridae</taxon>
        <taxon>Pristionchus</taxon>
    </lineage>
</organism>
<sequence length="110" mass="11919">PGYARLDPAGDKQPAAAMRLATLASVRATPGCDSLLRVLRASRTFILVMSEHLRKALADPVGIVPREMLVGPRAIRKKMARDSQASLATLARQMTPESNGEYDEHKLGPI</sequence>
<proteinExistence type="predicted"/>
<dbReference type="EnsemblMetazoa" id="PPA35755.1">
    <property type="protein sequence ID" value="PPA35755.1"/>
    <property type="gene ID" value="WBGene00274124"/>
</dbReference>
<evidence type="ECO:0000313" key="1">
    <source>
        <dbReference type="EnsemblMetazoa" id="PPA35755.1"/>
    </source>
</evidence>
<dbReference type="Proteomes" id="UP000005239">
    <property type="component" value="Unassembled WGS sequence"/>
</dbReference>
<evidence type="ECO:0000313" key="2">
    <source>
        <dbReference type="Proteomes" id="UP000005239"/>
    </source>
</evidence>